<dbReference type="RefSeq" id="WP_313500453.1">
    <property type="nucleotide sequence ID" value="NZ_CP134879.1"/>
</dbReference>
<accession>A0AA96F9W9</accession>
<dbReference type="AlphaFoldDB" id="A0AA96F9W9"/>
<organism evidence="5 6">
    <name type="scientific">Demequina capsici</name>
    <dbReference type="NCBI Taxonomy" id="3075620"/>
    <lineage>
        <taxon>Bacteria</taxon>
        <taxon>Bacillati</taxon>
        <taxon>Actinomycetota</taxon>
        <taxon>Actinomycetes</taxon>
        <taxon>Micrococcales</taxon>
        <taxon>Demequinaceae</taxon>
        <taxon>Demequina</taxon>
    </lineage>
</organism>
<name>A0AA96F9W9_9MICO</name>
<dbReference type="SUPFAM" id="SSF55785">
    <property type="entry name" value="PYP-like sensor domain (PAS domain)"/>
    <property type="match status" value="1"/>
</dbReference>
<evidence type="ECO:0000313" key="5">
    <source>
        <dbReference type="EMBL" id="WNM25472.1"/>
    </source>
</evidence>
<evidence type="ECO:0000259" key="4">
    <source>
        <dbReference type="PROSITE" id="PS50887"/>
    </source>
</evidence>
<dbReference type="Gene3D" id="3.30.70.270">
    <property type="match status" value="1"/>
</dbReference>
<feature type="compositionally biased region" description="Low complexity" evidence="1">
    <location>
        <begin position="607"/>
        <end position="622"/>
    </location>
</feature>
<dbReference type="PANTHER" id="PTHR44757:SF2">
    <property type="entry name" value="BIOFILM ARCHITECTURE MAINTENANCE PROTEIN MBAA"/>
    <property type="match status" value="1"/>
</dbReference>
<dbReference type="Pfam" id="PF00563">
    <property type="entry name" value="EAL"/>
    <property type="match status" value="1"/>
</dbReference>
<dbReference type="NCBIfam" id="TIGR00229">
    <property type="entry name" value="sensory_box"/>
    <property type="match status" value="1"/>
</dbReference>
<dbReference type="InterPro" id="IPR013656">
    <property type="entry name" value="PAS_4"/>
</dbReference>
<dbReference type="PROSITE" id="PS50887">
    <property type="entry name" value="GGDEF"/>
    <property type="match status" value="1"/>
</dbReference>
<dbReference type="InterPro" id="IPR029787">
    <property type="entry name" value="Nucleotide_cyclase"/>
</dbReference>
<feature type="domain" description="PAS" evidence="2">
    <location>
        <begin position="4"/>
        <end position="74"/>
    </location>
</feature>
<dbReference type="PROSITE" id="PS50883">
    <property type="entry name" value="EAL"/>
    <property type="match status" value="1"/>
</dbReference>
<dbReference type="Gene3D" id="3.20.20.450">
    <property type="entry name" value="EAL domain"/>
    <property type="match status" value="1"/>
</dbReference>
<dbReference type="InterPro" id="IPR000014">
    <property type="entry name" value="PAS"/>
</dbReference>
<sequence>MTRTEDLFRQAFRESPIGMAVLDDAGRYEEVNATFASVLGLSPAAVIGRSFADFTHPDDMVASRDTLRRIRTGQTSSAQFLKRYLSAKGEVVWARVTVSDAPGSHLDPRHRLVVQVEDVTEERRTKDLLTQRTLYDHLTGLANRTLLLDRLALALDAHRDRITTVACAFLDVDHFKVVNDSLGHEAGDSLLVEIARRIQDAVRPGDTVARLGGDEFVVILENVRSRAIAEGVIGAVTQAVQSAVIVESHEIVPTVSVGLALAELDSTAEGLVRAADTAMSAAKESGRARLAAYHPGMRRDAMSKLSVEAELRTAIRDGQLVVFYQPVVDLASRRIIAFEALVRWHHPSRGLLGPDEFIGIAEEANLIVPLGSHVIHEACRFISTHPDFSGRVLVNVSTKQIGSADLTRVVRSALTESGVNPSRLGLEITETGMLMASHAAKSDLEALTALGVDLVIDDFGTGYSALSSVLLNPVSGLKLAREFTLRLGDRSTGDRISIAMATLTMSLDMYGVIEGIETEAQYALARRHGWTYGQGFLFGHPTPEELITIDTDGTVHVPTGDRGAGLAVGLPPTVRPETAPRLPIDDRESRLGLVDPLEQATRDSLASLQGAAPAPGSSSPASHRNGGSAAAGQTSHDRDPFAWTHRSGLDTGVFGVHR</sequence>
<proteinExistence type="predicted"/>
<gene>
    <name evidence="5" type="ORF">RN606_04815</name>
</gene>
<feature type="domain" description="EAL" evidence="3">
    <location>
        <begin position="304"/>
        <end position="555"/>
    </location>
</feature>
<dbReference type="InterPro" id="IPR000160">
    <property type="entry name" value="GGDEF_dom"/>
</dbReference>
<keyword evidence="6" id="KW-1185">Reference proteome</keyword>
<dbReference type="PANTHER" id="PTHR44757">
    <property type="entry name" value="DIGUANYLATE CYCLASE DGCP"/>
    <property type="match status" value="1"/>
</dbReference>
<dbReference type="SMART" id="SM00052">
    <property type="entry name" value="EAL"/>
    <property type="match status" value="1"/>
</dbReference>
<dbReference type="SMART" id="SM00091">
    <property type="entry name" value="PAS"/>
    <property type="match status" value="1"/>
</dbReference>
<dbReference type="CDD" id="cd01949">
    <property type="entry name" value="GGDEF"/>
    <property type="match status" value="1"/>
</dbReference>
<evidence type="ECO:0000313" key="6">
    <source>
        <dbReference type="Proteomes" id="UP001304125"/>
    </source>
</evidence>
<dbReference type="SUPFAM" id="SSF55073">
    <property type="entry name" value="Nucleotide cyclase"/>
    <property type="match status" value="1"/>
</dbReference>
<dbReference type="Pfam" id="PF00990">
    <property type="entry name" value="GGDEF"/>
    <property type="match status" value="1"/>
</dbReference>
<dbReference type="NCBIfam" id="TIGR00254">
    <property type="entry name" value="GGDEF"/>
    <property type="match status" value="1"/>
</dbReference>
<evidence type="ECO:0000256" key="1">
    <source>
        <dbReference type="SAM" id="MobiDB-lite"/>
    </source>
</evidence>
<dbReference type="InterPro" id="IPR043128">
    <property type="entry name" value="Rev_trsase/Diguanyl_cyclase"/>
</dbReference>
<evidence type="ECO:0000259" key="3">
    <source>
        <dbReference type="PROSITE" id="PS50883"/>
    </source>
</evidence>
<dbReference type="CDD" id="cd01948">
    <property type="entry name" value="EAL"/>
    <property type="match status" value="1"/>
</dbReference>
<dbReference type="CDD" id="cd00130">
    <property type="entry name" value="PAS"/>
    <property type="match status" value="1"/>
</dbReference>
<evidence type="ECO:0000259" key="2">
    <source>
        <dbReference type="PROSITE" id="PS50112"/>
    </source>
</evidence>
<dbReference type="InterPro" id="IPR052155">
    <property type="entry name" value="Biofilm_reg_signaling"/>
</dbReference>
<dbReference type="PROSITE" id="PS50112">
    <property type="entry name" value="PAS"/>
    <property type="match status" value="1"/>
</dbReference>
<feature type="domain" description="GGDEF" evidence="4">
    <location>
        <begin position="163"/>
        <end position="295"/>
    </location>
</feature>
<dbReference type="EMBL" id="CP134879">
    <property type="protein sequence ID" value="WNM25472.1"/>
    <property type="molecule type" value="Genomic_DNA"/>
</dbReference>
<feature type="region of interest" description="Disordered" evidence="1">
    <location>
        <begin position="563"/>
        <end position="591"/>
    </location>
</feature>
<reference evidence="5 6" key="1">
    <citation type="submission" date="2023-09" db="EMBL/GenBank/DDBJ databases">
        <title>Demequina sp. a novel bacteria isolated from Capsicum annuum.</title>
        <authorList>
            <person name="Humaira Z."/>
            <person name="Lee J."/>
            <person name="Cho D."/>
        </authorList>
    </citation>
    <scope>NUCLEOTIDE SEQUENCE [LARGE SCALE GENOMIC DNA]</scope>
    <source>
        <strain evidence="5 6">OYTSA14</strain>
    </source>
</reference>
<protein>
    <submittedName>
        <fullName evidence="5">EAL domain-containing protein</fullName>
    </submittedName>
</protein>
<dbReference type="SMART" id="SM00267">
    <property type="entry name" value="GGDEF"/>
    <property type="match status" value="1"/>
</dbReference>
<dbReference type="Proteomes" id="UP001304125">
    <property type="component" value="Chromosome"/>
</dbReference>
<dbReference type="Pfam" id="PF08448">
    <property type="entry name" value="PAS_4"/>
    <property type="match status" value="1"/>
</dbReference>
<dbReference type="SUPFAM" id="SSF141868">
    <property type="entry name" value="EAL domain-like"/>
    <property type="match status" value="1"/>
</dbReference>
<dbReference type="InterPro" id="IPR035965">
    <property type="entry name" value="PAS-like_dom_sf"/>
</dbReference>
<dbReference type="Gene3D" id="3.30.450.20">
    <property type="entry name" value="PAS domain"/>
    <property type="match status" value="1"/>
</dbReference>
<dbReference type="InterPro" id="IPR001633">
    <property type="entry name" value="EAL_dom"/>
</dbReference>
<dbReference type="InterPro" id="IPR035919">
    <property type="entry name" value="EAL_sf"/>
</dbReference>
<feature type="region of interest" description="Disordered" evidence="1">
    <location>
        <begin position="607"/>
        <end position="658"/>
    </location>
</feature>